<sequence length="284" mass="33167">MTKKRKKCKKYGNDTGFILSVCAVIILKYFANDNDSNAINILFLLAVFGVITYGYLVYKSRYKNLSKLYTLVVLISFIFPIIHFSIFKNDRNNYSYSEEYLRYQTRLIGQKLQNFDDYNILEDLLEINKNDTLNHRIENSQIGSNLIFEDFNLKVRRQKNLARPLGKDHNGYEAKTILISHIKKPNKIIGEFNIIDETMVSAVKKKLRQRKELLDLYENPIDNVRFKDLWLECTTGFLLSNVRPISSMAQLIQIFQIFSLFIVATMIGNIISSTKKLMITRKNT</sequence>
<evidence type="ECO:0000313" key="3">
    <source>
        <dbReference type="Proteomes" id="UP001244443"/>
    </source>
</evidence>
<keyword evidence="1" id="KW-1133">Transmembrane helix</keyword>
<proteinExistence type="predicted"/>
<dbReference type="RefSeq" id="WP_308358018.1">
    <property type="nucleotide sequence ID" value="NZ_CP129970.2"/>
</dbReference>
<evidence type="ECO:0000256" key="1">
    <source>
        <dbReference type="SAM" id="Phobius"/>
    </source>
</evidence>
<keyword evidence="3" id="KW-1185">Reference proteome</keyword>
<dbReference type="Proteomes" id="UP001244443">
    <property type="component" value="Chromosome"/>
</dbReference>
<feature type="transmembrane region" description="Helical" evidence="1">
    <location>
        <begin position="12"/>
        <end position="31"/>
    </location>
</feature>
<keyword evidence="1" id="KW-0472">Membrane</keyword>
<feature type="transmembrane region" description="Helical" evidence="1">
    <location>
        <begin position="251"/>
        <end position="272"/>
    </location>
</feature>
<dbReference type="EMBL" id="CP129970">
    <property type="protein sequence ID" value="WKK86574.2"/>
    <property type="molecule type" value="Genomic_DNA"/>
</dbReference>
<dbReference type="AlphaFoldDB" id="A0AA49JDQ8"/>
<name>A0AA49JDQ8_9BACT</name>
<feature type="transmembrane region" description="Helical" evidence="1">
    <location>
        <begin position="68"/>
        <end position="87"/>
    </location>
</feature>
<keyword evidence="1" id="KW-0812">Transmembrane</keyword>
<feature type="transmembrane region" description="Helical" evidence="1">
    <location>
        <begin position="37"/>
        <end position="56"/>
    </location>
</feature>
<evidence type="ECO:0000313" key="2">
    <source>
        <dbReference type="EMBL" id="WKK86574.2"/>
    </source>
</evidence>
<protein>
    <submittedName>
        <fullName evidence="2">Uncharacterized protein</fullName>
    </submittedName>
</protein>
<reference evidence="2" key="1">
    <citation type="submission" date="2023-08" db="EMBL/GenBank/DDBJ databases">
        <title>Comparative genomics and taxonomic characterization of three novel marine species of genus Marivirga.</title>
        <authorList>
            <person name="Muhammad N."/>
            <person name="Kim S.-G."/>
        </authorList>
    </citation>
    <scope>NUCLEOTIDE SEQUENCE [LARGE SCALE GENOMIC DNA]</scope>
    <source>
        <strain evidence="2">ABR2-2</strain>
    </source>
</reference>
<accession>A0AA49JDQ8</accession>
<organism evidence="2 3">
    <name type="scientific">Marivirga arenosa</name>
    <dbReference type="NCBI Taxonomy" id="3059076"/>
    <lineage>
        <taxon>Bacteria</taxon>
        <taxon>Pseudomonadati</taxon>
        <taxon>Bacteroidota</taxon>
        <taxon>Cytophagia</taxon>
        <taxon>Cytophagales</taxon>
        <taxon>Marivirgaceae</taxon>
        <taxon>Marivirga</taxon>
    </lineage>
</organism>
<gene>
    <name evidence="2" type="ORF">QYS48_06510</name>
</gene>